<dbReference type="GO" id="GO:0009244">
    <property type="term" value="P:lipopolysaccharide core region biosynthetic process"/>
    <property type="evidence" value="ECO:0007669"/>
    <property type="project" value="TreeGrafter"/>
</dbReference>
<reference evidence="3 4" key="1">
    <citation type="submission" date="2016-09" db="EMBL/GenBank/DDBJ databases">
        <title>Photobacterium proteolyticum sp. nov. a protease producing bacterium isolated from ocean sediments of Laizhou Bay.</title>
        <authorList>
            <person name="Li Y."/>
        </authorList>
    </citation>
    <scope>NUCLEOTIDE SEQUENCE [LARGE SCALE GENOMIC DNA]</scope>
    <source>
        <strain evidence="3 4">13-12</strain>
    </source>
</reference>
<evidence type="ECO:0000313" key="3">
    <source>
        <dbReference type="EMBL" id="OLQ78869.1"/>
    </source>
</evidence>
<protein>
    <recommendedName>
        <fullName evidence="5">Heptosyltransferase</fullName>
    </recommendedName>
</protein>
<dbReference type="GO" id="GO:0005829">
    <property type="term" value="C:cytosol"/>
    <property type="evidence" value="ECO:0007669"/>
    <property type="project" value="TreeGrafter"/>
</dbReference>
<comment type="caution">
    <text evidence="3">The sequence shown here is derived from an EMBL/GenBank/DDBJ whole genome shotgun (WGS) entry which is preliminary data.</text>
</comment>
<dbReference type="Proteomes" id="UP000186905">
    <property type="component" value="Unassembled WGS sequence"/>
</dbReference>
<dbReference type="InterPro" id="IPR002201">
    <property type="entry name" value="Glyco_trans_9"/>
</dbReference>
<dbReference type="EMBL" id="MJIL01000053">
    <property type="protein sequence ID" value="OLQ78869.1"/>
    <property type="molecule type" value="Genomic_DNA"/>
</dbReference>
<dbReference type="Pfam" id="PF01075">
    <property type="entry name" value="Glyco_transf_9"/>
    <property type="match status" value="1"/>
</dbReference>
<dbReference type="SUPFAM" id="SSF53756">
    <property type="entry name" value="UDP-Glycosyltransferase/glycogen phosphorylase"/>
    <property type="match status" value="1"/>
</dbReference>
<organism evidence="3 4">
    <name type="scientific">Photobacterium proteolyticum</name>
    <dbReference type="NCBI Taxonomy" id="1903952"/>
    <lineage>
        <taxon>Bacteria</taxon>
        <taxon>Pseudomonadati</taxon>
        <taxon>Pseudomonadota</taxon>
        <taxon>Gammaproteobacteria</taxon>
        <taxon>Vibrionales</taxon>
        <taxon>Vibrionaceae</taxon>
        <taxon>Photobacterium</taxon>
    </lineage>
</organism>
<dbReference type="GO" id="GO:0008713">
    <property type="term" value="F:ADP-heptose-lipopolysaccharide heptosyltransferase activity"/>
    <property type="evidence" value="ECO:0007669"/>
    <property type="project" value="TreeGrafter"/>
</dbReference>
<gene>
    <name evidence="3" type="ORF">BIT28_26505</name>
</gene>
<dbReference type="STRING" id="1903952.BIT28_26505"/>
<evidence type="ECO:0000256" key="2">
    <source>
        <dbReference type="ARBA" id="ARBA00022679"/>
    </source>
</evidence>
<evidence type="ECO:0000313" key="4">
    <source>
        <dbReference type="Proteomes" id="UP000186905"/>
    </source>
</evidence>
<accession>A0A1Q9GUQ0</accession>
<dbReference type="PANTHER" id="PTHR30160">
    <property type="entry name" value="TETRAACYLDISACCHARIDE 4'-KINASE-RELATED"/>
    <property type="match status" value="1"/>
</dbReference>
<keyword evidence="4" id="KW-1185">Reference proteome</keyword>
<sequence>MYSTYFGVDNVYISKKRPAYNEIAKLADKVAGADLVVHFSKSLKMKDLFFLKRLNGKAVAGLDDEVNLVNIKLGNKTDDQHFSYKYKTLLEYYGVTDVDDSYVIPNNPKCYDDVADETNLKGDKLIIINPFGSGTPRKLSKENLTLLIDKIRKLELGVKISFTVSPSEKSTVETLVKENADICFLLDSCRSIYHAIALINLADLVISVDTSMIHIASGLNKKLVALYNPDMNNYKEWAPKSDRFEVIFSKENHINGIEIDKVVAGVKQLMVDEKTLG</sequence>
<dbReference type="Gene3D" id="3.40.50.2000">
    <property type="entry name" value="Glycogen Phosphorylase B"/>
    <property type="match status" value="1"/>
</dbReference>
<dbReference type="PANTHER" id="PTHR30160:SF15">
    <property type="entry name" value="GLYCOSYLTRANSFERASE HI_0523-RELATED"/>
    <property type="match status" value="1"/>
</dbReference>
<proteinExistence type="predicted"/>
<keyword evidence="1" id="KW-0328">Glycosyltransferase</keyword>
<evidence type="ECO:0008006" key="5">
    <source>
        <dbReference type="Google" id="ProtNLM"/>
    </source>
</evidence>
<dbReference type="InterPro" id="IPR051199">
    <property type="entry name" value="LPS_LOS_Heptosyltrfase"/>
</dbReference>
<keyword evidence="2" id="KW-0808">Transferase</keyword>
<name>A0A1Q9GUQ0_9GAMM</name>
<evidence type="ECO:0000256" key="1">
    <source>
        <dbReference type="ARBA" id="ARBA00022676"/>
    </source>
</evidence>
<dbReference type="AlphaFoldDB" id="A0A1Q9GUQ0"/>